<feature type="domain" description="Alpha/beta-hydrolase N-terminal" evidence="2">
    <location>
        <begin position="13"/>
        <end position="120"/>
    </location>
</feature>
<accession>A0ABS1L8H5</accession>
<dbReference type="EMBL" id="JAERSG010000003">
    <property type="protein sequence ID" value="MBL0747993.1"/>
    <property type="molecule type" value="Genomic_DNA"/>
</dbReference>
<proteinExistence type="predicted"/>
<gene>
    <name evidence="3" type="ORF">JI751_10260</name>
</gene>
<protein>
    <recommendedName>
        <fullName evidence="2">Alpha/beta-hydrolase N-terminal domain-containing protein</fullName>
    </recommendedName>
</protein>
<evidence type="ECO:0000259" key="2">
    <source>
        <dbReference type="Pfam" id="PF15420"/>
    </source>
</evidence>
<keyword evidence="1" id="KW-0812">Transmembrane</keyword>
<evidence type="ECO:0000313" key="3">
    <source>
        <dbReference type="EMBL" id="MBL0747993.1"/>
    </source>
</evidence>
<comment type="caution">
    <text evidence="3">The sequence shown here is derived from an EMBL/GenBank/DDBJ whole genome shotgun (WGS) entry which is preliminary data.</text>
</comment>
<keyword evidence="4" id="KW-1185">Reference proteome</keyword>
<keyword evidence="1" id="KW-0472">Membrane</keyword>
<name>A0ABS1L8H5_9ACTN</name>
<evidence type="ECO:0000313" key="4">
    <source>
        <dbReference type="Proteomes" id="UP000636918"/>
    </source>
</evidence>
<organism evidence="3 4">
    <name type="scientific">Nocardioides baculatus</name>
    <dbReference type="NCBI Taxonomy" id="2801337"/>
    <lineage>
        <taxon>Bacteria</taxon>
        <taxon>Bacillati</taxon>
        <taxon>Actinomycetota</taxon>
        <taxon>Actinomycetes</taxon>
        <taxon>Propionibacteriales</taxon>
        <taxon>Nocardioidaceae</taxon>
        <taxon>Nocardioides</taxon>
    </lineage>
</organism>
<dbReference type="Proteomes" id="UP000636918">
    <property type="component" value="Unassembled WGS sequence"/>
</dbReference>
<sequence>MAAATGLVTTYLPVQRWRRPARWALHGGMAVAAGGAMALALRRPGTLRRSDDEPREALAPLPTAVVATGIAALVLGVSRGGQAADEWAERRLSARGVRRPRAWMGAAAAVASLAMSASDKRGAAQEALDAQSSSG</sequence>
<reference evidence="3 4" key="1">
    <citation type="submission" date="2021-01" db="EMBL/GenBank/DDBJ databases">
        <title>Genome seq and assembly of Nocardiodes sp. G10.</title>
        <authorList>
            <person name="Chhetri G."/>
        </authorList>
    </citation>
    <scope>NUCLEOTIDE SEQUENCE [LARGE SCALE GENOMIC DNA]</scope>
    <source>
        <strain evidence="3 4">G10</strain>
    </source>
</reference>
<feature type="transmembrane region" description="Helical" evidence="1">
    <location>
        <begin position="23"/>
        <end position="41"/>
    </location>
</feature>
<dbReference type="Pfam" id="PF15420">
    <property type="entry name" value="Abhydrolase_9_N"/>
    <property type="match status" value="1"/>
</dbReference>
<evidence type="ECO:0000256" key="1">
    <source>
        <dbReference type="SAM" id="Phobius"/>
    </source>
</evidence>
<feature type="transmembrane region" description="Helical" evidence="1">
    <location>
        <begin position="61"/>
        <end position="81"/>
    </location>
</feature>
<dbReference type="InterPro" id="IPR027788">
    <property type="entry name" value="Alpha/beta-hydrolase_N_dom"/>
</dbReference>
<dbReference type="RefSeq" id="WP_201936027.1">
    <property type="nucleotide sequence ID" value="NZ_JAERSG010000003.1"/>
</dbReference>
<keyword evidence="1" id="KW-1133">Transmembrane helix</keyword>